<dbReference type="STRING" id="487685.SAMN04488696_1467"/>
<dbReference type="InterPro" id="IPR004603">
    <property type="entry name" value="DNA_mismatch_endonuc_vsr"/>
</dbReference>
<dbReference type="NCBIfam" id="TIGR00632">
    <property type="entry name" value="vsr"/>
    <property type="match status" value="1"/>
</dbReference>
<dbReference type="Pfam" id="PF03852">
    <property type="entry name" value="Vsr"/>
    <property type="match status" value="1"/>
</dbReference>
<keyword evidence="1" id="KW-0540">Nuclease</keyword>
<dbReference type="InterPro" id="IPR011335">
    <property type="entry name" value="Restrct_endonuc-II-like"/>
</dbReference>
<organism evidence="6 7">
    <name type="scientific">Methanolobus profundi</name>
    <dbReference type="NCBI Taxonomy" id="487685"/>
    <lineage>
        <taxon>Archaea</taxon>
        <taxon>Methanobacteriati</taxon>
        <taxon>Methanobacteriota</taxon>
        <taxon>Stenosarchaea group</taxon>
        <taxon>Methanomicrobia</taxon>
        <taxon>Methanosarcinales</taxon>
        <taxon>Methanosarcinaceae</taxon>
        <taxon>Methanolobus</taxon>
    </lineage>
</organism>
<evidence type="ECO:0000256" key="2">
    <source>
        <dbReference type="ARBA" id="ARBA00022759"/>
    </source>
</evidence>
<dbReference type="Proteomes" id="UP000198535">
    <property type="component" value="Unassembled WGS sequence"/>
</dbReference>
<dbReference type="SUPFAM" id="SSF52980">
    <property type="entry name" value="Restriction endonuclease-like"/>
    <property type="match status" value="1"/>
</dbReference>
<dbReference type="Gene3D" id="3.40.960.10">
    <property type="entry name" value="VSR Endonuclease"/>
    <property type="match status" value="1"/>
</dbReference>
<dbReference type="OrthoDB" id="4874at2157"/>
<name>A0A1I4RAX3_9EURY</name>
<evidence type="ECO:0000256" key="3">
    <source>
        <dbReference type="ARBA" id="ARBA00022763"/>
    </source>
</evidence>
<dbReference type="CDD" id="cd00221">
    <property type="entry name" value="Vsr"/>
    <property type="match status" value="1"/>
</dbReference>
<keyword evidence="4" id="KW-0378">Hydrolase</keyword>
<dbReference type="EMBL" id="FOUJ01000002">
    <property type="protein sequence ID" value="SFM49345.1"/>
    <property type="molecule type" value="Genomic_DNA"/>
</dbReference>
<sequence>MYIRDGRAPIPESETTSRVMSANTGKNTKPEITFRKALRDIGIPGYRLHWKKAPGRPDITYPGKKIAIFVHGCYWHRCPYCDLPLPKSHTEFWAEKFLKNKERDVKKKAALEGDGWDVLVFWECQIKKDVVACAEKVRELYDSKT</sequence>
<accession>A0A1I4RAX3</accession>
<evidence type="ECO:0000256" key="4">
    <source>
        <dbReference type="ARBA" id="ARBA00022801"/>
    </source>
</evidence>
<evidence type="ECO:0000313" key="7">
    <source>
        <dbReference type="Proteomes" id="UP000198535"/>
    </source>
</evidence>
<reference evidence="7" key="1">
    <citation type="submission" date="2016-10" db="EMBL/GenBank/DDBJ databases">
        <authorList>
            <person name="Varghese N."/>
            <person name="Submissions S."/>
        </authorList>
    </citation>
    <scope>NUCLEOTIDE SEQUENCE [LARGE SCALE GENOMIC DNA]</scope>
    <source>
        <strain evidence="7">Mob M</strain>
    </source>
</reference>
<keyword evidence="3" id="KW-0227">DNA damage</keyword>
<dbReference type="AlphaFoldDB" id="A0A1I4RAX3"/>
<dbReference type="GO" id="GO:0004519">
    <property type="term" value="F:endonuclease activity"/>
    <property type="evidence" value="ECO:0007669"/>
    <property type="project" value="UniProtKB-KW"/>
</dbReference>
<keyword evidence="2 6" id="KW-0255">Endonuclease</keyword>
<evidence type="ECO:0000256" key="5">
    <source>
        <dbReference type="ARBA" id="ARBA00023204"/>
    </source>
</evidence>
<protein>
    <submittedName>
        <fullName evidence="6">T/G mismatch-specific endonuclease</fullName>
    </submittedName>
</protein>
<dbReference type="GO" id="GO:0016787">
    <property type="term" value="F:hydrolase activity"/>
    <property type="evidence" value="ECO:0007669"/>
    <property type="project" value="UniProtKB-KW"/>
</dbReference>
<dbReference type="GO" id="GO:0006298">
    <property type="term" value="P:mismatch repair"/>
    <property type="evidence" value="ECO:0007669"/>
    <property type="project" value="InterPro"/>
</dbReference>
<keyword evidence="5" id="KW-0234">DNA repair</keyword>
<gene>
    <name evidence="6" type="ORF">SAMN04488696_1467</name>
</gene>
<proteinExistence type="predicted"/>
<evidence type="ECO:0000256" key="1">
    <source>
        <dbReference type="ARBA" id="ARBA00022722"/>
    </source>
</evidence>
<keyword evidence="7" id="KW-1185">Reference proteome</keyword>
<dbReference type="RefSeq" id="WP_091935392.1">
    <property type="nucleotide sequence ID" value="NZ_FOUJ01000002.1"/>
</dbReference>
<evidence type="ECO:0000313" key="6">
    <source>
        <dbReference type="EMBL" id="SFM49345.1"/>
    </source>
</evidence>